<proteinExistence type="predicted"/>
<dbReference type="AlphaFoldDB" id="A0A0E1W5X5"/>
<accession>A0A0E1W5X5</accession>
<sequence>MTHRVFLQGHPRSPWGAANACVRGQSEITARALARPFADGAGNGREKN</sequence>
<dbReference type="EMBL" id="CM000832">
    <property type="protein sequence ID" value="EET07696.1"/>
    <property type="molecule type" value="Genomic_DNA"/>
</dbReference>
<protein>
    <submittedName>
        <fullName evidence="1">Uncharacterized protein</fullName>
    </submittedName>
</protein>
<reference evidence="1" key="1">
    <citation type="submission" date="2009-05" db="EMBL/GenBank/DDBJ databases">
        <authorList>
            <person name="Harkins D.M."/>
            <person name="DeShazer D."/>
            <person name="Woods D.E."/>
            <person name="Brinkac L.M."/>
            <person name="Brown K.A."/>
            <person name="Hung G.C."/>
            <person name="Tuanyok A."/>
            <person name="Zhang B."/>
            <person name="Nierman W.C."/>
        </authorList>
    </citation>
    <scope>NUCLEOTIDE SEQUENCE [LARGE SCALE GENOMIC DNA]</scope>
    <source>
        <strain evidence="1">1710a</strain>
    </source>
</reference>
<organism evidence="1">
    <name type="scientific">Burkholderia pseudomallei 1710a</name>
    <dbReference type="NCBI Taxonomy" id="320371"/>
    <lineage>
        <taxon>Bacteria</taxon>
        <taxon>Pseudomonadati</taxon>
        <taxon>Pseudomonadota</taxon>
        <taxon>Betaproteobacteria</taxon>
        <taxon>Burkholderiales</taxon>
        <taxon>Burkholderiaceae</taxon>
        <taxon>Burkholderia</taxon>
        <taxon>pseudomallei group</taxon>
    </lineage>
</organism>
<dbReference type="Proteomes" id="UP000001812">
    <property type="component" value="Chromosome I"/>
</dbReference>
<dbReference type="HOGENOM" id="CLU_3213478_0_0_4"/>
<evidence type="ECO:0000313" key="1">
    <source>
        <dbReference type="EMBL" id="EET07696.1"/>
    </source>
</evidence>
<gene>
    <name evidence="1" type="ORF">BURPS1710A_3181</name>
</gene>
<name>A0A0E1W5X5_BURPE</name>